<reference evidence="2 3" key="1">
    <citation type="journal article" date="2015" name="Fungal Genet. Biol.">
        <title>Evolution of novel wood decay mechanisms in Agaricales revealed by the genome sequences of Fistulina hepatica and Cylindrobasidium torrendii.</title>
        <authorList>
            <person name="Floudas D."/>
            <person name="Held B.W."/>
            <person name="Riley R."/>
            <person name="Nagy L.G."/>
            <person name="Koehler G."/>
            <person name="Ransdell A.S."/>
            <person name="Younus H."/>
            <person name="Chow J."/>
            <person name="Chiniquy J."/>
            <person name="Lipzen A."/>
            <person name="Tritt A."/>
            <person name="Sun H."/>
            <person name="Haridas S."/>
            <person name="LaButti K."/>
            <person name="Ohm R.A."/>
            <person name="Kues U."/>
            <person name="Blanchette R.A."/>
            <person name="Grigoriev I.V."/>
            <person name="Minto R.E."/>
            <person name="Hibbett D.S."/>
        </authorList>
    </citation>
    <scope>NUCLEOTIDE SEQUENCE [LARGE SCALE GENOMIC DNA]</scope>
    <source>
        <strain evidence="2 3">FP15055 ss-10</strain>
    </source>
</reference>
<name>A0A0D7BKV2_9AGAR</name>
<evidence type="ECO:0000256" key="1">
    <source>
        <dbReference type="SAM" id="MobiDB-lite"/>
    </source>
</evidence>
<accession>A0A0D7BKV2</accession>
<dbReference type="OrthoDB" id="3164380at2759"/>
<dbReference type="Proteomes" id="UP000054007">
    <property type="component" value="Unassembled WGS sequence"/>
</dbReference>
<gene>
    <name evidence="2" type="ORF">CYLTODRAFT_487482</name>
</gene>
<feature type="compositionally biased region" description="Polar residues" evidence="1">
    <location>
        <begin position="203"/>
        <end position="215"/>
    </location>
</feature>
<proteinExistence type="predicted"/>
<evidence type="ECO:0000313" key="2">
    <source>
        <dbReference type="EMBL" id="KIY71112.1"/>
    </source>
</evidence>
<dbReference type="AlphaFoldDB" id="A0A0D7BKV2"/>
<keyword evidence="3" id="KW-1185">Reference proteome</keyword>
<sequence>MSVPFISVFSSLDKLIQVVYQQVYRFVIISEIVDDCRWTVYVGETDDGRWWKASWEQDDVERVARVTHLSDTRLAENLAECITKGEMCMENFEIDDEGDASLHFGKANGSKERITMRLKGLSPTEAMQYTTRTLVDIGLNAQRRRCQLFPSESSAPDLDLPPLPTPKPQASSEARVKPTPPPQSQPPAKKRKEVPPPAAGPSKVSTTKPASSTKAPQRLKGSSLANPAKKARKYQALEFGSDDE</sequence>
<dbReference type="EMBL" id="KN880458">
    <property type="protein sequence ID" value="KIY71112.1"/>
    <property type="molecule type" value="Genomic_DNA"/>
</dbReference>
<evidence type="ECO:0000313" key="3">
    <source>
        <dbReference type="Proteomes" id="UP000054007"/>
    </source>
</evidence>
<protein>
    <submittedName>
        <fullName evidence="2">Uncharacterized protein</fullName>
    </submittedName>
</protein>
<feature type="region of interest" description="Disordered" evidence="1">
    <location>
        <begin position="151"/>
        <end position="244"/>
    </location>
</feature>
<organism evidence="2 3">
    <name type="scientific">Cylindrobasidium torrendii FP15055 ss-10</name>
    <dbReference type="NCBI Taxonomy" id="1314674"/>
    <lineage>
        <taxon>Eukaryota</taxon>
        <taxon>Fungi</taxon>
        <taxon>Dikarya</taxon>
        <taxon>Basidiomycota</taxon>
        <taxon>Agaricomycotina</taxon>
        <taxon>Agaricomycetes</taxon>
        <taxon>Agaricomycetidae</taxon>
        <taxon>Agaricales</taxon>
        <taxon>Marasmiineae</taxon>
        <taxon>Physalacriaceae</taxon>
        <taxon>Cylindrobasidium</taxon>
    </lineage>
</organism>